<dbReference type="PANTHER" id="PTHR43133:SF62">
    <property type="entry name" value="RNA POLYMERASE SIGMA FACTOR SIGZ"/>
    <property type="match status" value="1"/>
</dbReference>
<gene>
    <name evidence="7" type="ORF">J9253_11575</name>
</gene>
<reference evidence="7 8" key="1">
    <citation type="submission" date="2021-04" db="EMBL/GenBank/DDBJ databases">
        <title>Genomics, taxonomy and metabolism of representatives of sulfur bacteria of the genus Thiothrix: Thiothrix fructosivorans QT, Thiothrix unzii A1T and three new species, Thiothrix subterranea sp. nov., Thiothrix litoralis sp. nov. and 'Candidatus Thiothrix anitrata' sp. nov.</title>
        <authorList>
            <person name="Ravin N.V."/>
            <person name="Smolyakov D."/>
            <person name="Rudenko T.S."/>
            <person name="Mardanov A.V."/>
            <person name="Beletsky A.V."/>
            <person name="Markov N.D."/>
            <person name="Fomenkov A.I."/>
            <person name="Roberts R.J."/>
            <person name="Karnachuk O.V."/>
            <person name="Novikov A."/>
            <person name="Grabovich M.Y."/>
        </authorList>
    </citation>
    <scope>NUCLEOTIDE SEQUENCE [LARGE SCALE GENOMIC DNA]</scope>
    <source>
        <strain evidence="7 8">AS</strain>
    </source>
</reference>
<dbReference type="Gene3D" id="1.10.10.10">
    <property type="entry name" value="Winged helix-like DNA-binding domain superfamily/Winged helix DNA-binding domain"/>
    <property type="match status" value="1"/>
</dbReference>
<dbReference type="Gene3D" id="1.10.1740.10">
    <property type="match status" value="1"/>
</dbReference>
<evidence type="ECO:0000256" key="3">
    <source>
        <dbReference type="ARBA" id="ARBA00023082"/>
    </source>
</evidence>
<evidence type="ECO:0000256" key="4">
    <source>
        <dbReference type="ARBA" id="ARBA00023163"/>
    </source>
</evidence>
<dbReference type="InterPro" id="IPR013325">
    <property type="entry name" value="RNA_pol_sigma_r2"/>
</dbReference>
<keyword evidence="2" id="KW-0805">Transcription regulation</keyword>
<dbReference type="CDD" id="cd06171">
    <property type="entry name" value="Sigma70_r4"/>
    <property type="match status" value="1"/>
</dbReference>
<dbReference type="SUPFAM" id="SSF88946">
    <property type="entry name" value="Sigma2 domain of RNA polymerase sigma factors"/>
    <property type="match status" value="1"/>
</dbReference>
<dbReference type="Pfam" id="PF08281">
    <property type="entry name" value="Sigma70_r4_2"/>
    <property type="match status" value="1"/>
</dbReference>
<evidence type="ECO:0000256" key="2">
    <source>
        <dbReference type="ARBA" id="ARBA00023015"/>
    </source>
</evidence>
<evidence type="ECO:0000259" key="6">
    <source>
        <dbReference type="Pfam" id="PF08281"/>
    </source>
</evidence>
<dbReference type="InterPro" id="IPR013324">
    <property type="entry name" value="RNA_pol_sigma_r3/r4-like"/>
</dbReference>
<feature type="domain" description="RNA polymerase sigma factor 70 region 4 type 2" evidence="6">
    <location>
        <begin position="128"/>
        <end position="175"/>
    </location>
</feature>
<dbReference type="EMBL" id="CP072801">
    <property type="protein sequence ID" value="QTR44680.1"/>
    <property type="molecule type" value="Genomic_DNA"/>
</dbReference>
<proteinExistence type="inferred from homology"/>
<dbReference type="SUPFAM" id="SSF88659">
    <property type="entry name" value="Sigma3 and sigma4 domains of RNA polymerase sigma factors"/>
    <property type="match status" value="1"/>
</dbReference>
<comment type="similarity">
    <text evidence="1">Belongs to the sigma-70 factor family. ECF subfamily.</text>
</comment>
<dbReference type="Proteomes" id="UP000672039">
    <property type="component" value="Chromosome"/>
</dbReference>
<keyword evidence="4" id="KW-0804">Transcription</keyword>
<organism evidence="7 8">
    <name type="scientific">Thiothrix litoralis</name>
    <dbReference type="NCBI Taxonomy" id="2891210"/>
    <lineage>
        <taxon>Bacteria</taxon>
        <taxon>Pseudomonadati</taxon>
        <taxon>Pseudomonadota</taxon>
        <taxon>Gammaproteobacteria</taxon>
        <taxon>Thiotrichales</taxon>
        <taxon>Thiotrichaceae</taxon>
        <taxon>Thiothrix</taxon>
    </lineage>
</organism>
<evidence type="ECO:0000313" key="7">
    <source>
        <dbReference type="EMBL" id="QTR44680.1"/>
    </source>
</evidence>
<dbReference type="InterPro" id="IPR039425">
    <property type="entry name" value="RNA_pol_sigma-70-like"/>
</dbReference>
<dbReference type="RefSeq" id="WP_210221138.1">
    <property type="nucleotide sequence ID" value="NZ_CP072801.1"/>
</dbReference>
<evidence type="ECO:0000259" key="5">
    <source>
        <dbReference type="Pfam" id="PF04542"/>
    </source>
</evidence>
<dbReference type="InterPro" id="IPR036388">
    <property type="entry name" value="WH-like_DNA-bd_sf"/>
</dbReference>
<accession>A0ABX7WMW2</accession>
<dbReference type="NCBIfam" id="TIGR02937">
    <property type="entry name" value="sigma70-ECF"/>
    <property type="match status" value="1"/>
</dbReference>
<name>A0ABX7WMW2_9GAMM</name>
<feature type="domain" description="RNA polymerase sigma-70 region 2" evidence="5">
    <location>
        <begin position="27"/>
        <end position="93"/>
    </location>
</feature>
<dbReference type="PANTHER" id="PTHR43133">
    <property type="entry name" value="RNA POLYMERASE ECF-TYPE SIGMA FACTO"/>
    <property type="match status" value="1"/>
</dbReference>
<dbReference type="InterPro" id="IPR013249">
    <property type="entry name" value="RNA_pol_sigma70_r4_t2"/>
</dbReference>
<evidence type="ECO:0000313" key="8">
    <source>
        <dbReference type="Proteomes" id="UP000672039"/>
    </source>
</evidence>
<dbReference type="InterPro" id="IPR007627">
    <property type="entry name" value="RNA_pol_sigma70_r2"/>
</dbReference>
<sequence>MLQDQGELYVLLEKIQRGDQAALGVFYNATVRRVFAVALKVTANKELAEEIVSDVFMQAWHNASSYSAERATPLGWLLMMAHSRSIDAVRKEGSATRNQIPLEDDYDVADTATLDPLSNTLGVEQGNELAEALKLLDGQQRQMIALAFYRGMSHQEIAEYTGEPLGTVKTLLRRAQSILRAALTKTDLVEGGYYGKS</sequence>
<evidence type="ECO:0000256" key="1">
    <source>
        <dbReference type="ARBA" id="ARBA00010641"/>
    </source>
</evidence>
<keyword evidence="3" id="KW-0731">Sigma factor</keyword>
<keyword evidence="8" id="KW-1185">Reference proteome</keyword>
<protein>
    <submittedName>
        <fullName evidence="7">Sigma-70 family RNA polymerase sigma factor</fullName>
    </submittedName>
</protein>
<dbReference type="InterPro" id="IPR014284">
    <property type="entry name" value="RNA_pol_sigma-70_dom"/>
</dbReference>
<dbReference type="Pfam" id="PF04542">
    <property type="entry name" value="Sigma70_r2"/>
    <property type="match status" value="1"/>
</dbReference>